<proteinExistence type="predicted"/>
<evidence type="ECO:0000256" key="1">
    <source>
        <dbReference type="SAM" id="Phobius"/>
    </source>
</evidence>
<name>A0A1I7TXX2_9PELO</name>
<keyword evidence="1" id="KW-1133">Transmembrane helix</keyword>
<accession>A0A1I7TXX2</accession>
<organism evidence="2 3">
    <name type="scientific">Caenorhabditis tropicalis</name>
    <dbReference type="NCBI Taxonomy" id="1561998"/>
    <lineage>
        <taxon>Eukaryota</taxon>
        <taxon>Metazoa</taxon>
        <taxon>Ecdysozoa</taxon>
        <taxon>Nematoda</taxon>
        <taxon>Chromadorea</taxon>
        <taxon>Rhabditida</taxon>
        <taxon>Rhabditina</taxon>
        <taxon>Rhabditomorpha</taxon>
        <taxon>Rhabditoidea</taxon>
        <taxon>Rhabditidae</taxon>
        <taxon>Peloderinae</taxon>
        <taxon>Caenorhabditis</taxon>
    </lineage>
</organism>
<keyword evidence="1" id="KW-0472">Membrane</keyword>
<keyword evidence="2" id="KW-1185">Reference proteome</keyword>
<dbReference type="eggNOG" id="ENOG502RDAW">
    <property type="taxonomic scope" value="Eukaryota"/>
</dbReference>
<dbReference type="Proteomes" id="UP000095282">
    <property type="component" value="Unplaced"/>
</dbReference>
<keyword evidence="1" id="KW-0812">Transmembrane</keyword>
<protein>
    <submittedName>
        <fullName evidence="3">Serpentine receptor class gamma</fullName>
    </submittedName>
</protein>
<evidence type="ECO:0000313" key="3">
    <source>
        <dbReference type="WBParaSite" id="Csp11.Scaffold629.g12900.t1"/>
    </source>
</evidence>
<feature type="transmembrane region" description="Helical" evidence="1">
    <location>
        <begin position="45"/>
        <end position="63"/>
    </location>
</feature>
<reference evidence="3" key="1">
    <citation type="submission" date="2016-11" db="UniProtKB">
        <authorList>
            <consortium name="WormBaseParasite"/>
        </authorList>
    </citation>
    <scope>IDENTIFICATION</scope>
</reference>
<evidence type="ECO:0000313" key="2">
    <source>
        <dbReference type="Proteomes" id="UP000095282"/>
    </source>
</evidence>
<dbReference type="AlphaFoldDB" id="A0A1I7TXX2"/>
<sequence length="166" mass="18894">MTISDPSKCLIINPIDYTMLFVTLIIISVKLRFYKDNSYSFEDTTDIFVVVCLTILKIYGIVYDMISIGVFEEHIEPTIQFTGLNTEIMLLKNYETNQMIVTYLFVICGAIVTLNKLRERTTIHLTNVGSNINPVAPKRKPICTIRDSQYVVNETDGEATNQTHSV</sequence>
<dbReference type="WBParaSite" id="Csp11.Scaffold629.g12900.t1">
    <property type="protein sequence ID" value="Csp11.Scaffold629.g12900.t1"/>
    <property type="gene ID" value="Csp11.Scaffold629.g12900"/>
</dbReference>
<feature type="transmembrane region" description="Helical" evidence="1">
    <location>
        <begin position="15"/>
        <end position="33"/>
    </location>
</feature>
<feature type="transmembrane region" description="Helical" evidence="1">
    <location>
        <begin position="99"/>
        <end position="117"/>
    </location>
</feature>